<proteinExistence type="predicted"/>
<keyword evidence="1" id="KW-0418">Kinase</keyword>
<sequence>MAYSRSKGHKVLKIPQFIKKYGPWINLCNSLKVLLNAVGTVTSNTQTLFPNFVADILSIENGILYQTINTITRKDEYCVRHTKSKAPPLCLKNEPALQNTTKTHPTIELENDSKISYINEIDLSHKLDYVCKILSELWNHRKVDHFAYDLDLGINIFNDKWYHMSNQAHKVSLIEIEGDFYKMIKCSLNNNENVTENLVNCKPILFYDHAEYGDLFTYFQKKNKSLNLLKDWKEKIKLAWDISKGVKYLHDNWKRWYDPDRLLGRENLVAASDNILIKNLHGYLHKNNQEKMPELSNVGRMFKSEERNDIRSVEIIMRIYIKEAQKQLKQRHLSQQS</sequence>
<comment type="caution">
    <text evidence="1">The sequence shown here is derived from an EMBL/GenBank/DDBJ whole genome shotgun (WGS) entry which is preliminary data.</text>
</comment>
<dbReference type="SUPFAM" id="SSF56112">
    <property type="entry name" value="Protein kinase-like (PK-like)"/>
    <property type="match status" value="1"/>
</dbReference>
<dbReference type="OrthoDB" id="2395959at2759"/>
<reference evidence="1" key="1">
    <citation type="submission" date="2019-10" db="EMBL/GenBank/DDBJ databases">
        <title>Conservation and host-specific expression of non-tandemly repeated heterogenous ribosome RNA gene in arbuscular mycorrhizal fungi.</title>
        <authorList>
            <person name="Maeda T."/>
            <person name="Kobayashi Y."/>
            <person name="Nakagawa T."/>
            <person name="Ezawa T."/>
            <person name="Yamaguchi K."/>
            <person name="Bino T."/>
            <person name="Nishimoto Y."/>
            <person name="Shigenobu S."/>
            <person name="Kawaguchi M."/>
        </authorList>
    </citation>
    <scope>NUCLEOTIDE SEQUENCE</scope>
    <source>
        <strain evidence="1">HR1</strain>
    </source>
</reference>
<organism evidence="1 2">
    <name type="scientific">Rhizophagus clarus</name>
    <dbReference type="NCBI Taxonomy" id="94130"/>
    <lineage>
        <taxon>Eukaryota</taxon>
        <taxon>Fungi</taxon>
        <taxon>Fungi incertae sedis</taxon>
        <taxon>Mucoromycota</taxon>
        <taxon>Glomeromycotina</taxon>
        <taxon>Glomeromycetes</taxon>
        <taxon>Glomerales</taxon>
        <taxon>Glomeraceae</taxon>
        <taxon>Rhizophagus</taxon>
    </lineage>
</organism>
<dbReference type="Gene3D" id="1.10.510.10">
    <property type="entry name" value="Transferase(Phosphotransferase) domain 1"/>
    <property type="match status" value="1"/>
</dbReference>
<protein>
    <submittedName>
        <fullName evidence="1">Kinase-like domain-containing protein</fullName>
    </submittedName>
</protein>
<evidence type="ECO:0000313" key="1">
    <source>
        <dbReference type="EMBL" id="GES76939.1"/>
    </source>
</evidence>
<dbReference type="GO" id="GO:0016301">
    <property type="term" value="F:kinase activity"/>
    <property type="evidence" value="ECO:0007669"/>
    <property type="project" value="UniProtKB-KW"/>
</dbReference>
<dbReference type="AlphaFoldDB" id="A0A8H3QHF6"/>
<dbReference type="EMBL" id="BLAL01000027">
    <property type="protein sequence ID" value="GES76939.1"/>
    <property type="molecule type" value="Genomic_DNA"/>
</dbReference>
<evidence type="ECO:0000313" key="2">
    <source>
        <dbReference type="Proteomes" id="UP000615446"/>
    </source>
</evidence>
<dbReference type="Proteomes" id="UP000615446">
    <property type="component" value="Unassembled WGS sequence"/>
</dbReference>
<keyword evidence="1" id="KW-0808">Transferase</keyword>
<dbReference type="InterPro" id="IPR011009">
    <property type="entry name" value="Kinase-like_dom_sf"/>
</dbReference>
<accession>A0A8H3QHF6</accession>
<name>A0A8H3QHF6_9GLOM</name>
<gene>
    <name evidence="1" type="ORF">RCL2_000432700</name>
</gene>